<gene>
    <name evidence="1" type="ordered locus">Mahau_2913</name>
</gene>
<keyword evidence="2" id="KW-1185">Reference proteome</keyword>
<evidence type="ECO:0000313" key="2">
    <source>
        <dbReference type="Proteomes" id="UP000008457"/>
    </source>
</evidence>
<accession>F4A0H4</accession>
<organism evidence="1 2">
    <name type="scientific">Mahella australiensis (strain DSM 15567 / CIP 107919 / 50-1 BON)</name>
    <dbReference type="NCBI Taxonomy" id="697281"/>
    <lineage>
        <taxon>Bacteria</taxon>
        <taxon>Bacillati</taxon>
        <taxon>Bacillota</taxon>
        <taxon>Clostridia</taxon>
        <taxon>Thermoanaerobacterales</taxon>
        <taxon>Thermoanaerobacterales Family IV. Incertae Sedis</taxon>
        <taxon>Mahella</taxon>
    </lineage>
</organism>
<sequence>MLIKQKIKQFDIVRLIDGREGTVLEIYDFSNRPRGYDIELSEQEGEIVTVTDEQIDEVIWEKP</sequence>
<dbReference type="EMBL" id="CP002360">
    <property type="protein sequence ID" value="AEE98035.1"/>
    <property type="molecule type" value="Genomic_DNA"/>
</dbReference>
<dbReference type="HOGENOM" id="CLU_207862_0_0_9"/>
<dbReference type="AlphaFoldDB" id="F4A0H4"/>
<name>F4A0H4_MAHA5</name>
<dbReference type="Proteomes" id="UP000008457">
    <property type="component" value="Chromosome"/>
</dbReference>
<dbReference type="OrthoDB" id="1685215at2"/>
<protein>
    <recommendedName>
        <fullName evidence="3">DUF4926 domain-containing protein</fullName>
    </recommendedName>
</protein>
<evidence type="ECO:0000313" key="1">
    <source>
        <dbReference type="EMBL" id="AEE98035.1"/>
    </source>
</evidence>
<dbReference type="RefSeq" id="WP_013782446.1">
    <property type="nucleotide sequence ID" value="NC_015520.1"/>
</dbReference>
<dbReference type="STRING" id="697281.Mahau_2913"/>
<evidence type="ECO:0008006" key="3">
    <source>
        <dbReference type="Google" id="ProtNLM"/>
    </source>
</evidence>
<reference evidence="2" key="1">
    <citation type="submission" date="2010-11" db="EMBL/GenBank/DDBJ databases">
        <title>The complete genome of Mahella australiensis DSM 15567.</title>
        <authorList>
            <consortium name="US DOE Joint Genome Institute (JGI-PGF)"/>
            <person name="Lucas S."/>
            <person name="Copeland A."/>
            <person name="Lapidus A."/>
            <person name="Bruce D."/>
            <person name="Goodwin L."/>
            <person name="Pitluck S."/>
            <person name="Kyrpides N."/>
            <person name="Mavromatis K."/>
            <person name="Pagani I."/>
            <person name="Ivanova N."/>
            <person name="Teshima H."/>
            <person name="Brettin T."/>
            <person name="Detter J.C."/>
            <person name="Han C."/>
            <person name="Tapia R."/>
            <person name="Land M."/>
            <person name="Hauser L."/>
            <person name="Markowitz V."/>
            <person name="Cheng J.-F."/>
            <person name="Hugenholtz P."/>
            <person name="Woyke T."/>
            <person name="Wu D."/>
            <person name="Spring S."/>
            <person name="Pukall R."/>
            <person name="Steenblock K."/>
            <person name="Schneider S."/>
            <person name="Klenk H.-P."/>
            <person name="Eisen J.A."/>
        </authorList>
    </citation>
    <scope>NUCLEOTIDE SEQUENCE [LARGE SCALE GENOMIC DNA]</scope>
    <source>
        <strain evidence="2">DSM 15567 / CIP 107919 / 50-1 BON</strain>
    </source>
</reference>
<reference evidence="1 2" key="2">
    <citation type="journal article" date="2011" name="Stand. Genomic Sci.">
        <title>Complete genome sequence of Mahella australiensis type strain (50-1 BON).</title>
        <authorList>
            <person name="Sikorski J."/>
            <person name="Teshima H."/>
            <person name="Nolan M."/>
            <person name="Lucas S."/>
            <person name="Hammon N."/>
            <person name="Deshpande S."/>
            <person name="Cheng J.F."/>
            <person name="Pitluck S."/>
            <person name="Liolios K."/>
            <person name="Pagani I."/>
            <person name="Ivanova N."/>
            <person name="Huntemann M."/>
            <person name="Mavromatis K."/>
            <person name="Ovchinikova G."/>
            <person name="Pati A."/>
            <person name="Tapia R."/>
            <person name="Han C."/>
            <person name="Goodwin L."/>
            <person name="Chen A."/>
            <person name="Palaniappan K."/>
            <person name="Land M."/>
            <person name="Hauser L."/>
            <person name="Ngatchou-Djao O.D."/>
            <person name="Rohde M."/>
            <person name="Pukall R."/>
            <person name="Spring S."/>
            <person name="Abt B."/>
            <person name="Goker M."/>
            <person name="Detter J.C."/>
            <person name="Woyke T."/>
            <person name="Bristow J."/>
            <person name="Markowitz V."/>
            <person name="Hugenholtz P."/>
            <person name="Eisen J.A."/>
            <person name="Kyrpides N.C."/>
            <person name="Klenk H.P."/>
            <person name="Lapidus A."/>
        </authorList>
    </citation>
    <scope>NUCLEOTIDE SEQUENCE [LARGE SCALE GENOMIC DNA]</scope>
    <source>
        <strain evidence="2">DSM 15567 / CIP 107919 / 50-1 BON</strain>
    </source>
</reference>
<dbReference type="KEGG" id="mas:Mahau_2913"/>
<proteinExistence type="predicted"/>